<dbReference type="GO" id="GO:0004565">
    <property type="term" value="F:beta-galactosidase activity"/>
    <property type="evidence" value="ECO:0007669"/>
    <property type="project" value="UniProtKB-EC"/>
</dbReference>
<dbReference type="InterPro" id="IPR048913">
    <property type="entry name" value="BetaGal_gal-bd"/>
</dbReference>
<keyword evidence="12" id="KW-1185">Reference proteome</keyword>
<dbReference type="PANTHER" id="PTHR23421">
    <property type="entry name" value="BETA-GALACTOSIDASE RELATED"/>
    <property type="match status" value="1"/>
</dbReference>
<comment type="similarity">
    <text evidence="2 8">Belongs to the glycosyl hydrolase 35 family.</text>
</comment>
<dbReference type="FunFam" id="3.20.20.80:FF:000006">
    <property type="entry name" value="Beta-galactosidase"/>
    <property type="match status" value="1"/>
</dbReference>
<dbReference type="InterPro" id="IPR031330">
    <property type="entry name" value="Gly_Hdrlase_35_cat"/>
</dbReference>
<proteinExistence type="inferred from homology"/>
<feature type="domain" description="SUEL-type lectin" evidence="10">
    <location>
        <begin position="669"/>
        <end position="755"/>
    </location>
</feature>
<dbReference type="Pfam" id="PF02140">
    <property type="entry name" value="SUEL_Lectin"/>
    <property type="match status" value="1"/>
</dbReference>
<feature type="signal peptide" evidence="9">
    <location>
        <begin position="1"/>
        <end position="23"/>
    </location>
</feature>
<dbReference type="EMBL" id="JAVXUO010002345">
    <property type="protein sequence ID" value="KAK2974041.1"/>
    <property type="molecule type" value="Genomic_DNA"/>
</dbReference>
<name>A0AA88U9T4_9ASTE</name>
<dbReference type="EC" id="3.2.1.23" evidence="3 7"/>
<sequence length="755" mass="83376">MAGSLMEVLLVFGLALLCSGASGVPTQVSYDSNAFIINGERRVLFSGAIHYPRSTPGMWPDLIRKAKEGGLDMIETYIFWDRHEPKRGEFDFSGNLDFINFFKTVQEAGLYVFVRIGPYACAEWNYGGFPVWLHNLPGIKLRTDNEVYKNEMQKFVTKIVNMCKEAKLFGPQGGPIILAQIENEYGNVMGPYGEAGKSYIKWCAELAVSLNVGVPWVMCKQADAPEPMINTCNGFYCNTFKPNNPKNPKMLTENWVGWFVRWGGRKPHRPAEDLALSVALFFQSGGIFMNYYMYHGGTNFGRTAGGPYIATSYEYDAPLDEYGNLNQPKWGHLKQLHAAIKSVEKILTNSTSTTKEFGNANLTTYTNAATGERVCFLSNLNTTQDAHIDLQKDGKYFVPAWSVSILEGCNKEIYNSAKISTQETVMVKKPDGAENRLAKLSWQWTAEPLEDRLDGRGDFTEPKLLEQTATTLDASDYLWYMTSVNITDRAWTNAILRVNTTGHVLHAYVNGKLVGYKWADVGGIFNFTFEKNVTLNPGINRITLLSAAVGLKACINYGAFYDTNTTGIVGGPVELVGKENATIDLSSNLWSYKVGLNGEAMELYNVKQPNNTRWTSERLPVSRPMTWYKATFKAPSGTEPVVVDMQGMGKGHAWVSFQTVTVGSTCGNTYEGNTLELSCQGGKTISEIQFASFGDPQGTCGSFKKGSCEAANALFVIQKACIGKEACKINVTEAAFGSSDCSNNVIKRLAVQAVC</sequence>
<dbReference type="AlphaFoldDB" id="A0AA88U9T4"/>
<evidence type="ECO:0000256" key="7">
    <source>
        <dbReference type="RuleBase" id="RU000675"/>
    </source>
</evidence>
<protein>
    <recommendedName>
        <fullName evidence="3 7">Beta-galactosidase</fullName>
        <ecNumber evidence="3 7">3.2.1.23</ecNumber>
    </recommendedName>
</protein>
<dbReference type="Gene3D" id="3.20.20.80">
    <property type="entry name" value="Glycosidases"/>
    <property type="match status" value="1"/>
</dbReference>
<comment type="caution">
    <text evidence="11">The sequence shown here is derived from an EMBL/GenBank/DDBJ whole genome shotgun (WGS) entry which is preliminary data.</text>
</comment>
<organism evidence="11 12">
    <name type="scientific">Escallonia rubra</name>
    <dbReference type="NCBI Taxonomy" id="112253"/>
    <lineage>
        <taxon>Eukaryota</taxon>
        <taxon>Viridiplantae</taxon>
        <taxon>Streptophyta</taxon>
        <taxon>Embryophyta</taxon>
        <taxon>Tracheophyta</taxon>
        <taxon>Spermatophyta</taxon>
        <taxon>Magnoliopsida</taxon>
        <taxon>eudicotyledons</taxon>
        <taxon>Gunneridae</taxon>
        <taxon>Pentapetalae</taxon>
        <taxon>asterids</taxon>
        <taxon>campanulids</taxon>
        <taxon>Escalloniales</taxon>
        <taxon>Escalloniaceae</taxon>
        <taxon>Escallonia</taxon>
    </lineage>
</organism>
<dbReference type="InterPro" id="IPR000922">
    <property type="entry name" value="Lectin_gal-bd_dom"/>
</dbReference>
<keyword evidence="4 9" id="KW-0732">Signal</keyword>
<evidence type="ECO:0000256" key="6">
    <source>
        <dbReference type="ARBA" id="ARBA00023295"/>
    </source>
</evidence>
<dbReference type="InterPro" id="IPR043159">
    <property type="entry name" value="Lectin_gal-bd_sf"/>
</dbReference>
<dbReference type="Pfam" id="PF17834">
    <property type="entry name" value="GHD"/>
    <property type="match status" value="1"/>
</dbReference>
<evidence type="ECO:0000313" key="11">
    <source>
        <dbReference type="EMBL" id="KAK2974041.1"/>
    </source>
</evidence>
<keyword evidence="5 7" id="KW-0378">Hydrolase</keyword>
<gene>
    <name evidence="11" type="ORF">RJ640_006233</name>
</gene>
<evidence type="ECO:0000259" key="10">
    <source>
        <dbReference type="PROSITE" id="PS50228"/>
    </source>
</evidence>
<comment type="catalytic activity">
    <reaction evidence="1 7">
        <text>Hydrolysis of terminal non-reducing beta-D-galactose residues in beta-D-galactosides.</text>
        <dbReference type="EC" id="3.2.1.23"/>
    </reaction>
</comment>
<dbReference type="PRINTS" id="PR00742">
    <property type="entry name" value="GLHYDRLASE35"/>
</dbReference>
<dbReference type="InterPro" id="IPR008979">
    <property type="entry name" value="Galactose-bd-like_sf"/>
</dbReference>
<dbReference type="Pfam" id="PF01301">
    <property type="entry name" value="Glyco_hydro_35"/>
    <property type="match status" value="1"/>
</dbReference>
<dbReference type="Gene3D" id="2.60.120.740">
    <property type="match status" value="1"/>
</dbReference>
<accession>A0AA88U9T4</accession>
<evidence type="ECO:0000256" key="5">
    <source>
        <dbReference type="ARBA" id="ARBA00022801"/>
    </source>
</evidence>
<dbReference type="InterPro" id="IPR019801">
    <property type="entry name" value="Glyco_hydro_35_CS"/>
</dbReference>
<dbReference type="GO" id="GO:0005975">
    <property type="term" value="P:carbohydrate metabolic process"/>
    <property type="evidence" value="ECO:0007669"/>
    <property type="project" value="InterPro"/>
</dbReference>
<dbReference type="PROSITE" id="PS50228">
    <property type="entry name" value="SUEL_LECTIN"/>
    <property type="match status" value="1"/>
</dbReference>
<dbReference type="SUPFAM" id="SSF51445">
    <property type="entry name" value="(Trans)glycosidases"/>
    <property type="match status" value="1"/>
</dbReference>
<feature type="chain" id="PRO_5041712126" description="Beta-galactosidase" evidence="9">
    <location>
        <begin position="24"/>
        <end position="755"/>
    </location>
</feature>
<dbReference type="SUPFAM" id="SSF49785">
    <property type="entry name" value="Galactose-binding domain-like"/>
    <property type="match status" value="2"/>
</dbReference>
<dbReference type="InterPro" id="IPR001944">
    <property type="entry name" value="Glycoside_Hdrlase_35"/>
</dbReference>
<evidence type="ECO:0000256" key="1">
    <source>
        <dbReference type="ARBA" id="ARBA00001412"/>
    </source>
</evidence>
<dbReference type="InterPro" id="IPR041392">
    <property type="entry name" value="GHD"/>
</dbReference>
<dbReference type="Pfam" id="PF21467">
    <property type="entry name" value="BetaGal_gal-bd"/>
    <property type="match status" value="1"/>
</dbReference>
<dbReference type="GO" id="GO:0030246">
    <property type="term" value="F:carbohydrate binding"/>
    <property type="evidence" value="ECO:0007669"/>
    <property type="project" value="InterPro"/>
</dbReference>
<dbReference type="PROSITE" id="PS01182">
    <property type="entry name" value="GLYCOSYL_HYDROL_F35"/>
    <property type="match status" value="1"/>
</dbReference>
<dbReference type="CDD" id="cd22842">
    <property type="entry name" value="Gal_Rha_Lectin_BGal"/>
    <property type="match status" value="1"/>
</dbReference>
<evidence type="ECO:0000256" key="8">
    <source>
        <dbReference type="RuleBase" id="RU003679"/>
    </source>
</evidence>
<evidence type="ECO:0000256" key="3">
    <source>
        <dbReference type="ARBA" id="ARBA00012756"/>
    </source>
</evidence>
<reference evidence="11" key="1">
    <citation type="submission" date="2022-12" db="EMBL/GenBank/DDBJ databases">
        <title>Draft genome assemblies for two species of Escallonia (Escalloniales).</title>
        <authorList>
            <person name="Chanderbali A."/>
            <person name="Dervinis C."/>
            <person name="Anghel I."/>
            <person name="Soltis D."/>
            <person name="Soltis P."/>
            <person name="Zapata F."/>
        </authorList>
    </citation>
    <scope>NUCLEOTIDE SEQUENCE</scope>
    <source>
        <strain evidence="11">UCBG92.1500</strain>
        <tissue evidence="11">Leaf</tissue>
    </source>
</reference>
<dbReference type="FunFam" id="2.60.120.260:FF:000142">
    <property type="entry name" value="Beta-galactosidase"/>
    <property type="match status" value="1"/>
</dbReference>
<evidence type="ECO:0000256" key="4">
    <source>
        <dbReference type="ARBA" id="ARBA00022729"/>
    </source>
</evidence>
<dbReference type="Proteomes" id="UP001187471">
    <property type="component" value="Unassembled WGS sequence"/>
</dbReference>
<evidence type="ECO:0000256" key="2">
    <source>
        <dbReference type="ARBA" id="ARBA00009809"/>
    </source>
</evidence>
<keyword evidence="6 7" id="KW-0326">Glycosidase</keyword>
<evidence type="ECO:0000313" key="12">
    <source>
        <dbReference type="Proteomes" id="UP001187471"/>
    </source>
</evidence>
<evidence type="ECO:0000256" key="9">
    <source>
        <dbReference type="SAM" id="SignalP"/>
    </source>
</evidence>
<dbReference type="InterPro" id="IPR017853">
    <property type="entry name" value="GH"/>
</dbReference>